<dbReference type="STRING" id="1318466.BN85401690"/>
<dbReference type="Gene3D" id="1.10.3720.10">
    <property type="entry name" value="MetI-like"/>
    <property type="match status" value="1"/>
</dbReference>
<evidence type="ECO:0000313" key="7">
    <source>
        <dbReference type="EMBL" id="CCV63746.1"/>
    </source>
</evidence>
<dbReference type="KEGG" id="apal:BN85401690"/>
<dbReference type="PANTHER" id="PTHR43470">
    <property type="entry name" value="PHOSPHATE TRANSPORT SYSTEM PERMEASE PROTEIN PSTA-RELATED"/>
    <property type="match status" value="1"/>
</dbReference>
<evidence type="ECO:0000256" key="1">
    <source>
        <dbReference type="ARBA" id="ARBA00004141"/>
    </source>
</evidence>
<protein>
    <submittedName>
        <fullName evidence="7">ABC-type transport system, permease component</fullName>
    </submittedName>
</protein>
<evidence type="ECO:0000256" key="4">
    <source>
        <dbReference type="ARBA" id="ARBA00023136"/>
    </source>
</evidence>
<keyword evidence="8" id="KW-1185">Reference proteome</keyword>
<dbReference type="AlphaFoldDB" id="U4KR01"/>
<sequence length="504" mass="54936">MKNRKLYDYFGKTLVYGASLISVVVLTLILYFVFSNGLPLLNFKIITGDNEDVITSLKTEKLDKDLLKDIDYEGVGSKRYGIAFKEENGILRVTYISKESPLKNVNIGDYLIEGNYELINDKKEMIQYSLDMGIEAFIAILDKTVEIKSLPVNILGQNSVVKTNSIFKTFDIESKGFVSKRYGVSLIDGKNLEGSNIILVEKIHPDSPFKTTSLYDSDTKSPIEEGDAFYNAGILMWDNEGNLIRFSIKDGAEKMAQALDKTVDITMLPVVLTGGGIRGSIITTLYLIGLTLMIALPIGVFTAVYLHEMAPQNKITELLRSFVDMLTGVPSIIYGLMGAALFIPLSQNIFGSNVIKGASLISGSLTLAVIVLPVIIKSTESSLDVVPKDFKLASLALGANETQTTFKVMLPNAIPGILSAALLSIGRIMGESAALIYAIGTVVKDEVSVFGNGTSLAVHIWSAMQGESPNFALASTISIIILIVVLSLNLLVKLITFRLTKKYH</sequence>
<comment type="similarity">
    <text evidence="5">Belongs to the binding-protein-dependent transport system permease family.</text>
</comment>
<feature type="transmembrane region" description="Helical" evidence="5">
    <location>
        <begin position="357"/>
        <end position="376"/>
    </location>
</feature>
<keyword evidence="5" id="KW-0813">Transport</keyword>
<name>U4KR01_ALTPJ</name>
<dbReference type="GO" id="GO:0055085">
    <property type="term" value="P:transmembrane transport"/>
    <property type="evidence" value="ECO:0007669"/>
    <property type="project" value="InterPro"/>
</dbReference>
<feature type="transmembrane region" description="Helical" evidence="5">
    <location>
        <begin position="285"/>
        <end position="306"/>
    </location>
</feature>
<evidence type="ECO:0000259" key="6">
    <source>
        <dbReference type="PROSITE" id="PS50928"/>
    </source>
</evidence>
<dbReference type="PROSITE" id="PS50928">
    <property type="entry name" value="ABC_TM1"/>
    <property type="match status" value="1"/>
</dbReference>
<keyword evidence="2 5" id="KW-0812">Transmembrane</keyword>
<organism evidence="7 8">
    <name type="scientific">Alteracholeplasma palmae (strain ATCC 49389 / J233)</name>
    <name type="common">Acholeplasma palmae</name>
    <dbReference type="NCBI Taxonomy" id="1318466"/>
    <lineage>
        <taxon>Bacteria</taxon>
        <taxon>Bacillati</taxon>
        <taxon>Mycoplasmatota</taxon>
        <taxon>Mollicutes</taxon>
        <taxon>Acholeplasmatales</taxon>
        <taxon>Acholeplasmataceae</taxon>
        <taxon>Acholeplasma</taxon>
    </lineage>
</organism>
<dbReference type="OrthoDB" id="9785113at2"/>
<accession>U4KR01</accession>
<evidence type="ECO:0000256" key="5">
    <source>
        <dbReference type="RuleBase" id="RU363032"/>
    </source>
</evidence>
<keyword evidence="3 5" id="KW-1133">Transmembrane helix</keyword>
<gene>
    <name evidence="7" type="primary">pstA</name>
    <name evidence="7" type="ORF">BN85401690</name>
</gene>
<evidence type="ECO:0000313" key="8">
    <source>
        <dbReference type="Proteomes" id="UP000032740"/>
    </source>
</evidence>
<dbReference type="GO" id="GO:0005886">
    <property type="term" value="C:plasma membrane"/>
    <property type="evidence" value="ECO:0007669"/>
    <property type="project" value="UniProtKB-SubCell"/>
</dbReference>
<dbReference type="PANTHER" id="PTHR43470:SF3">
    <property type="entry name" value="PHOSPHATE TRANSPORT SYSTEM PERMEASE PROTEIN PSTA-RELATED"/>
    <property type="match status" value="1"/>
</dbReference>
<feature type="transmembrane region" description="Helical" evidence="5">
    <location>
        <begin position="471"/>
        <end position="492"/>
    </location>
</feature>
<feature type="transmembrane region" description="Helical" evidence="5">
    <location>
        <begin position="14"/>
        <end position="34"/>
    </location>
</feature>
<dbReference type="Pfam" id="PF00528">
    <property type="entry name" value="BPD_transp_1"/>
    <property type="match status" value="1"/>
</dbReference>
<reference evidence="7 8" key="1">
    <citation type="journal article" date="2013" name="J. Mol. Microbiol. Biotechnol.">
        <title>Analysis of the Complete Genomes of Acholeplasma brassicae , A. palmae and A. laidlawii and Their Comparison to the Obligate Parasites from ' Candidatus Phytoplasma'.</title>
        <authorList>
            <person name="Kube M."/>
            <person name="Siewert C."/>
            <person name="Migdoll A.M."/>
            <person name="Duduk B."/>
            <person name="Holz S."/>
            <person name="Rabus R."/>
            <person name="Seemuller E."/>
            <person name="Mitrovic J."/>
            <person name="Muller I."/>
            <person name="Buttner C."/>
            <person name="Reinhardt R."/>
        </authorList>
    </citation>
    <scope>NUCLEOTIDE SEQUENCE [LARGE SCALE GENOMIC DNA]</scope>
    <source>
        <strain evidence="7 8">J233</strain>
    </source>
</reference>
<dbReference type="Proteomes" id="UP000032740">
    <property type="component" value="Chromosome"/>
</dbReference>
<dbReference type="InterPro" id="IPR035906">
    <property type="entry name" value="MetI-like_sf"/>
</dbReference>
<dbReference type="InterPro" id="IPR000515">
    <property type="entry name" value="MetI-like"/>
</dbReference>
<dbReference type="EMBL" id="FO681347">
    <property type="protein sequence ID" value="CCV63746.1"/>
    <property type="molecule type" value="Genomic_DNA"/>
</dbReference>
<feature type="transmembrane region" description="Helical" evidence="5">
    <location>
        <begin position="326"/>
        <end position="345"/>
    </location>
</feature>
<dbReference type="RefSeq" id="WP_026654868.1">
    <property type="nucleotide sequence ID" value="NC_022538.1"/>
</dbReference>
<keyword evidence="4 5" id="KW-0472">Membrane</keyword>
<evidence type="ECO:0000256" key="2">
    <source>
        <dbReference type="ARBA" id="ARBA00022692"/>
    </source>
</evidence>
<dbReference type="SUPFAM" id="SSF161098">
    <property type="entry name" value="MetI-like"/>
    <property type="match status" value="1"/>
</dbReference>
<dbReference type="HOGENOM" id="CLU_033621_2_2_14"/>
<comment type="subcellular location">
    <subcellularLocation>
        <location evidence="5">Cell membrane</location>
        <topology evidence="5">Multi-pass membrane protein</topology>
    </subcellularLocation>
    <subcellularLocation>
        <location evidence="1">Membrane</location>
        <topology evidence="1">Multi-pass membrane protein</topology>
    </subcellularLocation>
</comment>
<proteinExistence type="inferred from homology"/>
<dbReference type="CDD" id="cd06261">
    <property type="entry name" value="TM_PBP2"/>
    <property type="match status" value="1"/>
</dbReference>
<feature type="domain" description="ABC transmembrane type-1" evidence="6">
    <location>
        <begin position="281"/>
        <end position="492"/>
    </location>
</feature>
<evidence type="ECO:0000256" key="3">
    <source>
        <dbReference type="ARBA" id="ARBA00022989"/>
    </source>
</evidence>